<accession>A0ABQ4YBT2</accession>
<protein>
    <submittedName>
        <fullName evidence="9">Berberine/berberine-like protein</fullName>
    </submittedName>
</protein>
<feature type="domain" description="FAD-binding PCMH-type" evidence="8">
    <location>
        <begin position="1"/>
        <end position="150"/>
    </location>
</feature>
<dbReference type="InterPro" id="IPR036318">
    <property type="entry name" value="FAD-bd_PCMH-like_sf"/>
</dbReference>
<evidence type="ECO:0000256" key="1">
    <source>
        <dbReference type="ARBA" id="ARBA00001974"/>
    </source>
</evidence>
<keyword evidence="4" id="KW-0732">Signal</keyword>
<dbReference type="InterPro" id="IPR006094">
    <property type="entry name" value="Oxid_FAD_bind_N"/>
</dbReference>
<dbReference type="InterPro" id="IPR016166">
    <property type="entry name" value="FAD-bd_PCMH"/>
</dbReference>
<dbReference type="PANTHER" id="PTHR32448">
    <property type="entry name" value="OS08G0158400 PROTEIN"/>
    <property type="match status" value="1"/>
</dbReference>
<dbReference type="Gene3D" id="3.40.462.20">
    <property type="match status" value="1"/>
</dbReference>
<dbReference type="InterPro" id="IPR012951">
    <property type="entry name" value="BBE"/>
</dbReference>
<keyword evidence="10" id="KW-1185">Reference proteome</keyword>
<dbReference type="Gene3D" id="3.30.465.10">
    <property type="match status" value="1"/>
</dbReference>
<keyword evidence="5" id="KW-0274">FAD</keyword>
<evidence type="ECO:0000256" key="3">
    <source>
        <dbReference type="ARBA" id="ARBA00022630"/>
    </source>
</evidence>
<dbReference type="InterPro" id="IPR016167">
    <property type="entry name" value="FAD-bd_PCMH_sub1"/>
</dbReference>
<dbReference type="SUPFAM" id="SSF56176">
    <property type="entry name" value="FAD-binding/transporter-associated domain-like"/>
    <property type="match status" value="1"/>
</dbReference>
<evidence type="ECO:0000313" key="10">
    <source>
        <dbReference type="Proteomes" id="UP001151760"/>
    </source>
</evidence>
<evidence type="ECO:0000256" key="7">
    <source>
        <dbReference type="SAM" id="MobiDB-lite"/>
    </source>
</evidence>
<evidence type="ECO:0000256" key="6">
    <source>
        <dbReference type="ARBA" id="ARBA00023180"/>
    </source>
</evidence>
<feature type="region of interest" description="Disordered" evidence="7">
    <location>
        <begin position="322"/>
        <end position="354"/>
    </location>
</feature>
<comment type="similarity">
    <text evidence="2">Belongs to the oxygen-dependent FAD-linked oxidoreductase family.</text>
</comment>
<evidence type="ECO:0000259" key="8">
    <source>
        <dbReference type="PROSITE" id="PS51387"/>
    </source>
</evidence>
<dbReference type="InterPro" id="IPR016169">
    <property type="entry name" value="FAD-bd_PCMH_sub2"/>
</dbReference>
<dbReference type="EMBL" id="BQNB010010284">
    <property type="protein sequence ID" value="GJS75179.1"/>
    <property type="molecule type" value="Genomic_DNA"/>
</dbReference>
<dbReference type="Proteomes" id="UP001151760">
    <property type="component" value="Unassembled WGS sequence"/>
</dbReference>
<name>A0ABQ4YBT2_9ASTR</name>
<comment type="caution">
    <text evidence="9">The sequence shown here is derived from an EMBL/GenBank/DDBJ whole genome shotgun (WGS) entry which is preliminary data.</text>
</comment>
<evidence type="ECO:0000256" key="4">
    <source>
        <dbReference type="ARBA" id="ARBA00022729"/>
    </source>
</evidence>
<dbReference type="Gene3D" id="3.30.43.10">
    <property type="entry name" value="Uridine Diphospho-n-acetylenolpyruvylglucosamine Reductase, domain 2"/>
    <property type="match status" value="1"/>
</dbReference>
<keyword evidence="6" id="KW-0325">Glycoprotein</keyword>
<reference evidence="9" key="1">
    <citation type="journal article" date="2022" name="Int. J. Mol. Sci.">
        <title>Draft Genome of Tanacetum Coccineum: Genomic Comparison of Closely Related Tanacetum-Family Plants.</title>
        <authorList>
            <person name="Yamashiro T."/>
            <person name="Shiraishi A."/>
            <person name="Nakayama K."/>
            <person name="Satake H."/>
        </authorList>
    </citation>
    <scope>NUCLEOTIDE SEQUENCE</scope>
</reference>
<organism evidence="9 10">
    <name type="scientific">Tanacetum coccineum</name>
    <dbReference type="NCBI Taxonomy" id="301880"/>
    <lineage>
        <taxon>Eukaryota</taxon>
        <taxon>Viridiplantae</taxon>
        <taxon>Streptophyta</taxon>
        <taxon>Embryophyta</taxon>
        <taxon>Tracheophyta</taxon>
        <taxon>Spermatophyta</taxon>
        <taxon>Magnoliopsida</taxon>
        <taxon>eudicotyledons</taxon>
        <taxon>Gunneridae</taxon>
        <taxon>Pentapetalae</taxon>
        <taxon>asterids</taxon>
        <taxon>campanulids</taxon>
        <taxon>Asterales</taxon>
        <taxon>Asteraceae</taxon>
        <taxon>Asteroideae</taxon>
        <taxon>Anthemideae</taxon>
        <taxon>Anthemidinae</taxon>
        <taxon>Tanacetum</taxon>
    </lineage>
</organism>
<sequence>MQMRTRGGGHDYEGLSYLSYEDTTPFFILDMFNLRLIDVNIEQEIAWVEAGATLGEVYYKISKISNTHGVPASVCPTVAVGGHCSRGGYGNMMRKYRLVVDQIEDAKLIDVNGELLDRRSIGDDLFWAITGGGGASFGFPVGTSREALLSRSQQSKRQRKFKIKSDFLKEYISKQGMKSIFKRMQELRSQTLTFNPLGGRLNEISEFAKPYPHRAGNLAMIQYQMYWDDSRTEAANQYIESTRLMHEHMTPYVSKNPRQAVFNYRDLDLGVNHNRKNSYEEGKVYGLKYWNEVNFNKLMMVKSRVDPGNFFRNEQEVPTLESSSRVKIADSPTEHSSKSFKYLGETFQERKRAE</sequence>
<comment type="cofactor">
    <cofactor evidence="1">
        <name>FAD</name>
        <dbReference type="ChEBI" id="CHEBI:57692"/>
    </cofactor>
</comment>
<dbReference type="Pfam" id="PF08031">
    <property type="entry name" value="BBE"/>
    <property type="match status" value="1"/>
</dbReference>
<dbReference type="PROSITE" id="PS51387">
    <property type="entry name" value="FAD_PCMH"/>
    <property type="match status" value="1"/>
</dbReference>
<evidence type="ECO:0000256" key="5">
    <source>
        <dbReference type="ARBA" id="ARBA00022827"/>
    </source>
</evidence>
<keyword evidence="3" id="KW-0285">Flavoprotein</keyword>
<proteinExistence type="inferred from homology"/>
<dbReference type="Pfam" id="PF01565">
    <property type="entry name" value="FAD_binding_4"/>
    <property type="match status" value="1"/>
</dbReference>
<gene>
    <name evidence="9" type="ORF">Tco_0725060</name>
</gene>
<reference evidence="9" key="2">
    <citation type="submission" date="2022-01" db="EMBL/GenBank/DDBJ databases">
        <authorList>
            <person name="Yamashiro T."/>
            <person name="Shiraishi A."/>
            <person name="Satake H."/>
            <person name="Nakayama K."/>
        </authorList>
    </citation>
    <scope>NUCLEOTIDE SEQUENCE</scope>
</reference>
<evidence type="ECO:0000256" key="2">
    <source>
        <dbReference type="ARBA" id="ARBA00005466"/>
    </source>
</evidence>
<evidence type="ECO:0000313" key="9">
    <source>
        <dbReference type="EMBL" id="GJS75179.1"/>
    </source>
</evidence>